<keyword evidence="2" id="KW-1185">Reference proteome</keyword>
<protein>
    <submittedName>
        <fullName evidence="1">Uncharacterized protein</fullName>
    </submittedName>
</protein>
<dbReference type="Proteomes" id="UP001374535">
    <property type="component" value="Chromosome 9"/>
</dbReference>
<accession>A0AAQ3MUK9</accession>
<name>A0AAQ3MUK9_VIGMU</name>
<organism evidence="1 2">
    <name type="scientific">Vigna mungo</name>
    <name type="common">Black gram</name>
    <name type="synonym">Phaseolus mungo</name>
    <dbReference type="NCBI Taxonomy" id="3915"/>
    <lineage>
        <taxon>Eukaryota</taxon>
        <taxon>Viridiplantae</taxon>
        <taxon>Streptophyta</taxon>
        <taxon>Embryophyta</taxon>
        <taxon>Tracheophyta</taxon>
        <taxon>Spermatophyta</taxon>
        <taxon>Magnoliopsida</taxon>
        <taxon>eudicotyledons</taxon>
        <taxon>Gunneridae</taxon>
        <taxon>Pentapetalae</taxon>
        <taxon>rosids</taxon>
        <taxon>fabids</taxon>
        <taxon>Fabales</taxon>
        <taxon>Fabaceae</taxon>
        <taxon>Papilionoideae</taxon>
        <taxon>50 kb inversion clade</taxon>
        <taxon>NPAAA clade</taxon>
        <taxon>indigoferoid/millettioid clade</taxon>
        <taxon>Phaseoleae</taxon>
        <taxon>Vigna</taxon>
    </lineage>
</organism>
<proteinExistence type="predicted"/>
<sequence length="105" mass="11972">MPHLLHEPRILILPPLLPFSYSVVVETRQLLLHSRSSSRWKTALAVWSGFFTGGSQALSAMKFSQASSAMKFSQAQRWPSIRYSLRLFVLQQWCLSPAKVPQIPF</sequence>
<gene>
    <name evidence="1" type="ORF">V8G54_029462</name>
</gene>
<evidence type="ECO:0000313" key="2">
    <source>
        <dbReference type="Proteomes" id="UP001374535"/>
    </source>
</evidence>
<reference evidence="1 2" key="1">
    <citation type="journal article" date="2023" name="Life. Sci Alliance">
        <title>Evolutionary insights into 3D genome organization and epigenetic landscape of Vigna mungo.</title>
        <authorList>
            <person name="Junaid A."/>
            <person name="Singh B."/>
            <person name="Bhatia S."/>
        </authorList>
    </citation>
    <scope>NUCLEOTIDE SEQUENCE [LARGE SCALE GENOMIC DNA]</scope>
    <source>
        <strain evidence="1">Urdbean</strain>
    </source>
</reference>
<dbReference type="EMBL" id="CP144692">
    <property type="protein sequence ID" value="WVY97311.1"/>
    <property type="molecule type" value="Genomic_DNA"/>
</dbReference>
<dbReference type="AlphaFoldDB" id="A0AAQ3MUK9"/>
<evidence type="ECO:0000313" key="1">
    <source>
        <dbReference type="EMBL" id="WVY97311.1"/>
    </source>
</evidence>